<sequence length="468" mass="53817">MVGDKQTNSSPYAQGEHSSYGDPPSHARIEPYPSGQQKSKFIRGINNSNRKNNHQAQSQNSKELVGEHEDNINEHLRISLKRRNKPLVLVEQGIRSGTKERLEISHSGSKGKKGSYNNGYMYGTHMQFNPKKRLTLYDNNGKKWKDLGSRQSKRQQSHNNHHYRIGTTDSYPYYGAKQKFVKVNRKARQLPKLSENSSQKNAKSIPFTTNQIPSKTYNNGFRVKTGIIENQGEEIIPPRAQKYNKILGQQIRIEINQHKIEQEDMKTNPIESQNLLFYDFNAGARHYNFGGVNDARLSTREDFRRTGMAGAKFLENKIEPGETHAETGKRRPITSHFRCGDRLPSRASKTRNKSRRIHIGNRKKVAKRQQQEPIKKHPYTKKSLSPQRNLIADSNSKLIPPNILDYHQLRQEINTAVPLKKTFLEETSKPQMCIMVSRSKLMANPRFCSREDKIEEESDNIDSDNNLA</sequence>
<gene>
    <name evidence="2" type="ORF">ECRASSUSDP1_LOCUS4883</name>
</gene>
<accession>A0AAD1UA63</accession>
<protein>
    <submittedName>
        <fullName evidence="2">Uncharacterized protein</fullName>
    </submittedName>
</protein>
<feature type="region of interest" description="Disordered" evidence="1">
    <location>
        <begin position="1"/>
        <end position="39"/>
    </location>
</feature>
<comment type="caution">
    <text evidence="2">The sequence shown here is derived from an EMBL/GenBank/DDBJ whole genome shotgun (WGS) entry which is preliminary data.</text>
</comment>
<keyword evidence="3" id="KW-1185">Reference proteome</keyword>
<name>A0AAD1UA63_EUPCR</name>
<evidence type="ECO:0000313" key="2">
    <source>
        <dbReference type="EMBL" id="CAI2363547.1"/>
    </source>
</evidence>
<dbReference type="EMBL" id="CAMPGE010004699">
    <property type="protein sequence ID" value="CAI2363547.1"/>
    <property type="molecule type" value="Genomic_DNA"/>
</dbReference>
<evidence type="ECO:0000256" key="1">
    <source>
        <dbReference type="SAM" id="MobiDB-lite"/>
    </source>
</evidence>
<feature type="compositionally biased region" description="Basic residues" evidence="1">
    <location>
        <begin position="151"/>
        <end position="164"/>
    </location>
</feature>
<dbReference type="AlphaFoldDB" id="A0AAD1UA63"/>
<dbReference type="Proteomes" id="UP001295684">
    <property type="component" value="Unassembled WGS sequence"/>
</dbReference>
<evidence type="ECO:0000313" key="3">
    <source>
        <dbReference type="Proteomes" id="UP001295684"/>
    </source>
</evidence>
<reference evidence="2" key="1">
    <citation type="submission" date="2023-07" db="EMBL/GenBank/DDBJ databases">
        <authorList>
            <consortium name="AG Swart"/>
            <person name="Singh M."/>
            <person name="Singh A."/>
            <person name="Seah K."/>
            <person name="Emmerich C."/>
        </authorList>
    </citation>
    <scope>NUCLEOTIDE SEQUENCE</scope>
    <source>
        <strain evidence="2">DP1</strain>
    </source>
</reference>
<feature type="compositionally biased region" description="Polar residues" evidence="1">
    <location>
        <begin position="46"/>
        <end position="62"/>
    </location>
</feature>
<feature type="region of interest" description="Disordered" evidence="1">
    <location>
        <begin position="360"/>
        <end position="385"/>
    </location>
</feature>
<feature type="compositionally biased region" description="Polar residues" evidence="1">
    <location>
        <begin position="1"/>
        <end position="12"/>
    </location>
</feature>
<feature type="region of interest" description="Disordered" evidence="1">
    <location>
        <begin position="145"/>
        <end position="169"/>
    </location>
</feature>
<feature type="region of interest" description="Disordered" evidence="1">
    <location>
        <begin position="46"/>
        <end position="65"/>
    </location>
</feature>
<proteinExistence type="predicted"/>
<organism evidence="2 3">
    <name type="scientific">Euplotes crassus</name>
    <dbReference type="NCBI Taxonomy" id="5936"/>
    <lineage>
        <taxon>Eukaryota</taxon>
        <taxon>Sar</taxon>
        <taxon>Alveolata</taxon>
        <taxon>Ciliophora</taxon>
        <taxon>Intramacronucleata</taxon>
        <taxon>Spirotrichea</taxon>
        <taxon>Hypotrichia</taxon>
        <taxon>Euplotida</taxon>
        <taxon>Euplotidae</taxon>
        <taxon>Moneuplotes</taxon>
    </lineage>
</organism>